<organism evidence="2 3">
    <name type="scientific">Rhizophagus irregularis (strain DAOM 181602 / DAOM 197198 / MUCL 43194)</name>
    <name type="common">Arbuscular mycorrhizal fungus</name>
    <name type="synonym">Glomus intraradices</name>
    <dbReference type="NCBI Taxonomy" id="747089"/>
    <lineage>
        <taxon>Eukaryota</taxon>
        <taxon>Fungi</taxon>
        <taxon>Fungi incertae sedis</taxon>
        <taxon>Mucoromycota</taxon>
        <taxon>Glomeromycotina</taxon>
        <taxon>Glomeromycetes</taxon>
        <taxon>Glomerales</taxon>
        <taxon>Glomeraceae</taxon>
        <taxon>Rhizophagus</taxon>
    </lineage>
</organism>
<accession>A0A2P4PY79</accession>
<dbReference type="InterPro" id="IPR011009">
    <property type="entry name" value="Kinase-like_dom_sf"/>
</dbReference>
<dbReference type="InterPro" id="IPR001245">
    <property type="entry name" value="Ser-Thr/Tyr_kinase_cat_dom"/>
</dbReference>
<feature type="domain" description="Protein kinase" evidence="1">
    <location>
        <begin position="88"/>
        <end position="361"/>
    </location>
</feature>
<evidence type="ECO:0000313" key="2">
    <source>
        <dbReference type="EMBL" id="POG70349.1"/>
    </source>
</evidence>
<dbReference type="GO" id="GO:0004672">
    <property type="term" value="F:protein kinase activity"/>
    <property type="evidence" value="ECO:0007669"/>
    <property type="project" value="InterPro"/>
</dbReference>
<sequence>MSFINENQLVSDKNSNPVKIDHENCYNPDNKKYWCKECVPRCIIEGWTSGSDDIDNFIKDTIYDACEKYVGEYKYGPSFLEWVPFDRFKDMKEIGEGGFAKAYSATWTDGDAKYTKQDDGNWIKREPAPLEIALKRLNGSQIISPGFINELKTHWKLNCSQSNSLKFYGMTKDPKTKEFIMIMRYATDGNLRNKLASNFNKILWKPKLNYLRESAMDLSNLHELGYFHGDFHSGNILHIGEGTFVSDFGLSGPSNEQKSDKKVYGVLPYIAPEVLNGKPYTLSSDIYSFGVVMAEVSSGKPPFYKRNHDSSLALEICNGLRPGFGKGTPEIYKKLAHRCMNANPNQRPTAIELHNILDDWVCYSNNEKYGYKGEEIKAVFEEADKEILNISTLYEKKPDAIYTSRAFTFKNLSKPINSSFIGTTYLNEEDCQDSQLINLKISSILILEGKYNDN</sequence>
<comment type="caution">
    <text evidence="2">The sequence shown here is derived from an EMBL/GenBank/DDBJ whole genome shotgun (WGS) entry which is preliminary data.</text>
</comment>
<reference evidence="2 3" key="1">
    <citation type="journal article" date="2013" name="Proc. Natl. Acad. Sci. U.S.A.">
        <title>Genome of an arbuscular mycorrhizal fungus provides insight into the oldest plant symbiosis.</title>
        <authorList>
            <person name="Tisserant E."/>
            <person name="Malbreil M."/>
            <person name="Kuo A."/>
            <person name="Kohler A."/>
            <person name="Symeonidi A."/>
            <person name="Balestrini R."/>
            <person name="Charron P."/>
            <person name="Duensing N."/>
            <person name="Frei Dit Frey N."/>
            <person name="Gianinazzi-Pearson V."/>
            <person name="Gilbert L.B."/>
            <person name="Handa Y."/>
            <person name="Herr J.R."/>
            <person name="Hijri M."/>
            <person name="Koul R."/>
            <person name="Kawaguchi M."/>
            <person name="Krajinski F."/>
            <person name="Lammers P.J."/>
            <person name="Masclaux F.G."/>
            <person name="Murat C."/>
            <person name="Morin E."/>
            <person name="Ndikumana S."/>
            <person name="Pagni M."/>
            <person name="Petitpierre D."/>
            <person name="Requena N."/>
            <person name="Rosikiewicz P."/>
            <person name="Riley R."/>
            <person name="Saito K."/>
            <person name="San Clemente H."/>
            <person name="Shapiro H."/>
            <person name="van Tuinen D."/>
            <person name="Becard G."/>
            <person name="Bonfante P."/>
            <person name="Paszkowski U."/>
            <person name="Shachar-Hill Y.Y."/>
            <person name="Tuskan G.A."/>
            <person name="Young P.W."/>
            <person name="Sanders I.R."/>
            <person name="Henrissat B."/>
            <person name="Rensing S.A."/>
            <person name="Grigoriev I.V."/>
            <person name="Corradi N."/>
            <person name="Roux C."/>
            <person name="Martin F."/>
        </authorList>
    </citation>
    <scope>NUCLEOTIDE SEQUENCE [LARGE SCALE GENOMIC DNA]</scope>
    <source>
        <strain evidence="2 3">DAOM 197198</strain>
    </source>
</reference>
<dbReference type="GO" id="GO:0005737">
    <property type="term" value="C:cytoplasm"/>
    <property type="evidence" value="ECO:0007669"/>
    <property type="project" value="TreeGrafter"/>
</dbReference>
<dbReference type="GO" id="GO:0007165">
    <property type="term" value="P:signal transduction"/>
    <property type="evidence" value="ECO:0007669"/>
    <property type="project" value="TreeGrafter"/>
</dbReference>
<dbReference type="Proteomes" id="UP000018888">
    <property type="component" value="Unassembled WGS sequence"/>
</dbReference>
<dbReference type="GO" id="GO:0005524">
    <property type="term" value="F:ATP binding"/>
    <property type="evidence" value="ECO:0007669"/>
    <property type="project" value="InterPro"/>
</dbReference>
<evidence type="ECO:0000313" key="3">
    <source>
        <dbReference type="Proteomes" id="UP000018888"/>
    </source>
</evidence>
<dbReference type="InterPro" id="IPR000719">
    <property type="entry name" value="Prot_kinase_dom"/>
</dbReference>
<dbReference type="PROSITE" id="PS50011">
    <property type="entry name" value="PROTEIN_KINASE_DOM"/>
    <property type="match status" value="1"/>
</dbReference>
<reference evidence="2 3" key="2">
    <citation type="journal article" date="2018" name="New Phytol.">
        <title>High intraspecific genome diversity in the model arbuscular mycorrhizal symbiont Rhizophagus irregularis.</title>
        <authorList>
            <person name="Chen E.C.H."/>
            <person name="Morin E."/>
            <person name="Beaudet D."/>
            <person name="Noel J."/>
            <person name="Yildirir G."/>
            <person name="Ndikumana S."/>
            <person name="Charron P."/>
            <person name="St-Onge C."/>
            <person name="Giorgi J."/>
            <person name="Kruger M."/>
            <person name="Marton T."/>
            <person name="Ropars J."/>
            <person name="Grigoriev I.V."/>
            <person name="Hainaut M."/>
            <person name="Henrissat B."/>
            <person name="Roux C."/>
            <person name="Martin F."/>
            <person name="Corradi N."/>
        </authorList>
    </citation>
    <scope>NUCLEOTIDE SEQUENCE [LARGE SCALE GENOMIC DNA]</scope>
    <source>
        <strain evidence="2 3">DAOM 197198</strain>
    </source>
</reference>
<dbReference type="InterPro" id="IPR050167">
    <property type="entry name" value="Ser_Thr_protein_kinase"/>
</dbReference>
<dbReference type="Pfam" id="PF07714">
    <property type="entry name" value="PK_Tyr_Ser-Thr"/>
    <property type="match status" value="1"/>
</dbReference>
<gene>
    <name evidence="2" type="ORF">GLOIN_2v1876787</name>
</gene>
<dbReference type="PANTHER" id="PTHR23257:SF963">
    <property type="entry name" value="AT08303P"/>
    <property type="match status" value="1"/>
</dbReference>
<evidence type="ECO:0000259" key="1">
    <source>
        <dbReference type="PROSITE" id="PS50011"/>
    </source>
</evidence>
<proteinExistence type="predicted"/>
<dbReference type="PANTHER" id="PTHR23257">
    <property type="entry name" value="SERINE-THREONINE PROTEIN KINASE"/>
    <property type="match status" value="1"/>
</dbReference>
<dbReference type="Gene3D" id="1.10.510.10">
    <property type="entry name" value="Transferase(Phosphotransferase) domain 1"/>
    <property type="match status" value="1"/>
</dbReference>
<name>A0A2P4PY79_RHIID</name>
<dbReference type="AlphaFoldDB" id="A0A2P4PY79"/>
<keyword evidence="3" id="KW-1185">Reference proteome</keyword>
<dbReference type="SUPFAM" id="SSF56112">
    <property type="entry name" value="Protein kinase-like (PK-like)"/>
    <property type="match status" value="1"/>
</dbReference>
<protein>
    <submittedName>
        <fullName evidence="2">Kinase-like domain-containing protein</fullName>
    </submittedName>
</protein>
<dbReference type="VEuPathDB" id="FungiDB:RhiirFUN_000663"/>
<dbReference type="EMBL" id="AUPC02000122">
    <property type="protein sequence ID" value="POG70349.1"/>
    <property type="molecule type" value="Genomic_DNA"/>
</dbReference>